<dbReference type="PANTHER" id="PTHR14002">
    <property type="entry name" value="ENDOGLIN/TGF-BETA RECEPTOR TYPE III"/>
    <property type="match status" value="1"/>
</dbReference>
<feature type="domain" description="TGFBR3/Endoglin-like N-terminal" evidence="13">
    <location>
        <begin position="183"/>
        <end position="309"/>
    </location>
</feature>
<dbReference type="Pfam" id="PF23344">
    <property type="entry name" value="ZP-N"/>
    <property type="match status" value="1"/>
</dbReference>
<comment type="subcellular location">
    <subcellularLocation>
        <location evidence="1">Cell membrane</location>
        <topology evidence="1">Single-pass type I membrane protein</topology>
    </subcellularLocation>
</comment>
<keyword evidence="4 11" id="KW-0812">Transmembrane</keyword>
<dbReference type="InterPro" id="IPR058899">
    <property type="entry name" value="TGFBR3/Endoglin-like_N"/>
</dbReference>
<gene>
    <name evidence="14" type="primary">Eng</name>
    <name evidence="14" type="ORF">LOPRUF_R00505</name>
</gene>
<accession>A0A7K8JZ18</accession>
<keyword evidence="2" id="KW-1003">Cell membrane</keyword>
<dbReference type="EMBL" id="VWYV01000405">
    <property type="protein sequence ID" value="NXE09670.1"/>
    <property type="molecule type" value="Genomic_DNA"/>
</dbReference>
<evidence type="ECO:0000256" key="4">
    <source>
        <dbReference type="ARBA" id="ARBA00022692"/>
    </source>
</evidence>
<feature type="transmembrane region" description="Helical" evidence="11">
    <location>
        <begin position="527"/>
        <end position="554"/>
    </location>
</feature>
<evidence type="ECO:0000313" key="14">
    <source>
        <dbReference type="EMBL" id="NXE09670.1"/>
    </source>
</evidence>
<comment type="caution">
    <text evidence="14">The sequence shown here is derived from an EMBL/GenBank/DDBJ whole genome shotgun (WGS) entry which is preliminary data.</text>
</comment>
<organism evidence="14 15">
    <name type="scientific">Lophotis ruficrista</name>
    <dbReference type="NCBI Taxonomy" id="172689"/>
    <lineage>
        <taxon>Eukaryota</taxon>
        <taxon>Metazoa</taxon>
        <taxon>Chordata</taxon>
        <taxon>Craniata</taxon>
        <taxon>Vertebrata</taxon>
        <taxon>Euteleostomi</taxon>
        <taxon>Archelosauria</taxon>
        <taxon>Archosauria</taxon>
        <taxon>Dinosauria</taxon>
        <taxon>Saurischia</taxon>
        <taxon>Theropoda</taxon>
        <taxon>Coelurosauria</taxon>
        <taxon>Aves</taxon>
        <taxon>Neognathae</taxon>
        <taxon>Neoaves</taxon>
        <taxon>Otidimorphae</taxon>
        <taxon>Otidiformes</taxon>
        <taxon>Otididae</taxon>
        <taxon>Lophotis</taxon>
    </lineage>
</organism>
<evidence type="ECO:0000256" key="5">
    <source>
        <dbReference type="ARBA" id="ARBA00022729"/>
    </source>
</evidence>
<feature type="domain" description="TGFBR3/Endoglin-like N-terminal" evidence="13">
    <location>
        <begin position="30"/>
        <end position="177"/>
    </location>
</feature>
<evidence type="ECO:0000256" key="10">
    <source>
        <dbReference type="SAM" id="MobiDB-lite"/>
    </source>
</evidence>
<keyword evidence="6 11" id="KW-1133">Transmembrane helix</keyword>
<evidence type="ECO:0000256" key="8">
    <source>
        <dbReference type="ARBA" id="ARBA00023157"/>
    </source>
</evidence>
<dbReference type="Proteomes" id="UP000533896">
    <property type="component" value="Unassembled WGS sequence"/>
</dbReference>
<keyword evidence="8" id="KW-1015">Disulfide bond</keyword>
<dbReference type="PANTHER" id="PTHR14002:SF1">
    <property type="entry name" value="ENDOGLIN"/>
    <property type="match status" value="1"/>
</dbReference>
<dbReference type="OrthoDB" id="10072329at2759"/>
<evidence type="ECO:0000256" key="11">
    <source>
        <dbReference type="SAM" id="Phobius"/>
    </source>
</evidence>
<feature type="compositionally biased region" description="Low complexity" evidence="10">
    <location>
        <begin position="567"/>
        <end position="578"/>
    </location>
</feature>
<evidence type="ECO:0000256" key="2">
    <source>
        <dbReference type="ARBA" id="ARBA00022475"/>
    </source>
</evidence>
<keyword evidence="15" id="KW-1185">Reference proteome</keyword>
<sequence length="596" mass="65052">LVFRPDPRRAEGCDLQPVTAEPPITLAYATSTVPRGCVSSSSLRAGHEVHVLSIEWSKVSKRSPSASPRCCHPGTVPARQGGGTPLAPPPWLRLPLAPQDARPGPGTTVALGPEPLTATSEGQLLAWAQRNYGGITSYSELWDPRWVQLRLGEDASSPPDCVPREHFDATPHLETEVFFHGVKGCSRGDTRSARAAHIVRLQEPSSPVTEVKLSLSCPERPISNQILILQSRTNLTWSLSVNYCHIQFLVSGTYKIASLSPTLLPGEPLPDTEQGLIAKAFEKNYSVIASYSTIPASAHVRLEIQQHESATRAPTTPTPLTPTTDSLPHVLLLLQPWKCTDETMEIIINTSHLKDVVNITLRDISCQAERNDTHFMLKTPLSHCGTSLEGRGHANNELILNLGKGDLLRRVRVAFQCKIPRELFLRLFPTAAFEGPQTELEVNKEVFVQPQWVYPQPWALSPIWEQHPWSSKSLGTPSPIPSTWGVGRDWGSPPSPQPLPLQNTTIFEKALEVTVKDGWRPPNNRGLGLAAVLGITFGAFLIGALLTAGLWYIYSHTRPISKRQPVSSTAPASESSSTNHSIGSTQSTPCSTSSMA</sequence>
<keyword evidence="7 11" id="KW-0472">Membrane</keyword>
<evidence type="ECO:0000256" key="1">
    <source>
        <dbReference type="ARBA" id="ARBA00004251"/>
    </source>
</evidence>
<feature type="non-terminal residue" evidence="14">
    <location>
        <position position="1"/>
    </location>
</feature>
<reference evidence="14 15" key="1">
    <citation type="submission" date="2019-09" db="EMBL/GenBank/DDBJ databases">
        <title>Bird 10,000 Genomes (B10K) Project - Family phase.</title>
        <authorList>
            <person name="Zhang G."/>
        </authorList>
    </citation>
    <scope>NUCLEOTIDE SEQUENCE [LARGE SCALE GENOMIC DNA]</scope>
    <source>
        <strain evidence="14">B10K-CU-031-23</strain>
    </source>
</reference>
<feature type="compositionally biased region" description="Polar residues" evidence="10">
    <location>
        <begin position="579"/>
        <end position="596"/>
    </location>
</feature>
<feature type="non-terminal residue" evidence="14">
    <location>
        <position position="596"/>
    </location>
</feature>
<dbReference type="GO" id="GO:0001570">
    <property type="term" value="P:vasculogenesis"/>
    <property type="evidence" value="ECO:0007669"/>
    <property type="project" value="TreeGrafter"/>
</dbReference>
<keyword evidence="9" id="KW-0325">Glycoprotein</keyword>
<dbReference type="Gene3D" id="2.60.40.3210">
    <property type="entry name" value="Zona pellucida, ZP-N domain"/>
    <property type="match status" value="1"/>
</dbReference>
<protein>
    <submittedName>
        <fullName evidence="14">EGLN protein</fullName>
    </submittedName>
</protein>
<feature type="region of interest" description="Disordered" evidence="10">
    <location>
        <begin position="563"/>
        <end position="596"/>
    </location>
</feature>
<evidence type="ECO:0000256" key="9">
    <source>
        <dbReference type="ARBA" id="ARBA00023180"/>
    </source>
</evidence>
<feature type="domain" description="ZP-N" evidence="12">
    <location>
        <begin position="339"/>
        <end position="418"/>
    </location>
</feature>
<evidence type="ECO:0000256" key="3">
    <source>
        <dbReference type="ARBA" id="ARBA00022553"/>
    </source>
</evidence>
<dbReference type="Pfam" id="PF26060">
    <property type="entry name" value="TGFBR3_N"/>
    <property type="match status" value="2"/>
</dbReference>
<dbReference type="AlphaFoldDB" id="A0A7K8JZ18"/>
<dbReference type="InterPro" id="IPR055356">
    <property type="entry name" value="ZP-N"/>
</dbReference>
<proteinExistence type="predicted"/>
<evidence type="ECO:0000259" key="13">
    <source>
        <dbReference type="Pfam" id="PF26060"/>
    </source>
</evidence>
<evidence type="ECO:0000259" key="12">
    <source>
        <dbReference type="Pfam" id="PF23344"/>
    </source>
</evidence>
<evidence type="ECO:0000313" key="15">
    <source>
        <dbReference type="Proteomes" id="UP000533896"/>
    </source>
</evidence>
<name>A0A7K8JZ18_9AVES</name>
<evidence type="ECO:0000256" key="7">
    <source>
        <dbReference type="ARBA" id="ARBA00023136"/>
    </source>
</evidence>
<keyword evidence="5" id="KW-0732">Signal</keyword>
<keyword evidence="3" id="KW-0597">Phosphoprotein</keyword>
<evidence type="ECO:0000256" key="6">
    <source>
        <dbReference type="ARBA" id="ARBA00022989"/>
    </source>
</evidence>